<dbReference type="AlphaFoldDB" id="A0A9P5MVN6"/>
<organism evidence="3 4">
    <name type="scientific">Russula ochroleuca</name>
    <dbReference type="NCBI Taxonomy" id="152965"/>
    <lineage>
        <taxon>Eukaryota</taxon>
        <taxon>Fungi</taxon>
        <taxon>Dikarya</taxon>
        <taxon>Basidiomycota</taxon>
        <taxon>Agaricomycotina</taxon>
        <taxon>Agaricomycetes</taxon>
        <taxon>Russulales</taxon>
        <taxon>Russulaceae</taxon>
        <taxon>Russula</taxon>
    </lineage>
</organism>
<dbReference type="OrthoDB" id="437457at2759"/>
<dbReference type="PANTHER" id="PTHR10655">
    <property type="entry name" value="LYSOPHOSPHOLIPASE-RELATED"/>
    <property type="match status" value="1"/>
</dbReference>
<name>A0A9P5MVN6_9AGAM</name>
<proteinExistence type="inferred from homology"/>
<dbReference type="Pfam" id="PF02230">
    <property type="entry name" value="Abhydrolase_2"/>
    <property type="match status" value="1"/>
</dbReference>
<protein>
    <recommendedName>
        <fullName evidence="2">Phospholipase/carboxylesterase/thioesterase domain-containing protein</fullName>
    </recommendedName>
</protein>
<feature type="domain" description="Phospholipase/carboxylesterase/thioesterase" evidence="2">
    <location>
        <begin position="41"/>
        <end position="151"/>
    </location>
</feature>
<accession>A0A9P5MVN6</accession>
<comment type="caution">
    <text evidence="3">The sequence shown here is derived from an EMBL/GenBank/DDBJ whole genome shotgun (WGS) entry which is preliminary data.</text>
</comment>
<dbReference type="Proteomes" id="UP000759537">
    <property type="component" value="Unassembled WGS sequence"/>
</dbReference>
<evidence type="ECO:0000313" key="4">
    <source>
        <dbReference type="Proteomes" id="UP000759537"/>
    </source>
</evidence>
<sequence length="269" mass="29525">MGSEFHLQATLDDNALPRIKPPPQSAAISAPFSYSPSDDGTDENLLVLLHGLGDTHIPFSKLGCSLKLPQTAVLALRAPELIPYLYEDAFQWYPSFDALGDILAHPDPTTAIDYITNVLHHLVNDCGWHAPRIHLFGFAQGGSVAAESALKWWRRNLQQQQNSDNTLVQPLGSVVTIGGPLLSYPTLSAACPTPILVFHRPPPTEPFLPGDTLAAFRKGFSRVVDTKKSGVGMPRSKDEWYPIMELWSERLGRRQVDGLYEVMTGGSSI</sequence>
<dbReference type="Gene3D" id="3.40.50.1820">
    <property type="entry name" value="alpha/beta hydrolase"/>
    <property type="match status" value="1"/>
</dbReference>
<reference evidence="3" key="2">
    <citation type="journal article" date="2020" name="Nat. Commun.">
        <title>Large-scale genome sequencing of mycorrhizal fungi provides insights into the early evolution of symbiotic traits.</title>
        <authorList>
            <person name="Miyauchi S."/>
            <person name="Kiss E."/>
            <person name="Kuo A."/>
            <person name="Drula E."/>
            <person name="Kohler A."/>
            <person name="Sanchez-Garcia M."/>
            <person name="Morin E."/>
            <person name="Andreopoulos B."/>
            <person name="Barry K.W."/>
            <person name="Bonito G."/>
            <person name="Buee M."/>
            <person name="Carver A."/>
            <person name="Chen C."/>
            <person name="Cichocki N."/>
            <person name="Clum A."/>
            <person name="Culley D."/>
            <person name="Crous P.W."/>
            <person name="Fauchery L."/>
            <person name="Girlanda M."/>
            <person name="Hayes R.D."/>
            <person name="Keri Z."/>
            <person name="LaButti K."/>
            <person name="Lipzen A."/>
            <person name="Lombard V."/>
            <person name="Magnuson J."/>
            <person name="Maillard F."/>
            <person name="Murat C."/>
            <person name="Nolan M."/>
            <person name="Ohm R.A."/>
            <person name="Pangilinan J."/>
            <person name="Pereira M.F."/>
            <person name="Perotto S."/>
            <person name="Peter M."/>
            <person name="Pfister S."/>
            <person name="Riley R."/>
            <person name="Sitrit Y."/>
            <person name="Stielow J.B."/>
            <person name="Szollosi G."/>
            <person name="Zifcakova L."/>
            <person name="Stursova M."/>
            <person name="Spatafora J.W."/>
            <person name="Tedersoo L."/>
            <person name="Vaario L.M."/>
            <person name="Yamada A."/>
            <person name="Yan M."/>
            <person name="Wang P."/>
            <person name="Xu J."/>
            <person name="Bruns T."/>
            <person name="Baldrian P."/>
            <person name="Vilgalys R."/>
            <person name="Dunand C."/>
            <person name="Henrissat B."/>
            <person name="Grigoriev I.V."/>
            <person name="Hibbett D."/>
            <person name="Nagy L.G."/>
            <person name="Martin F.M."/>
        </authorList>
    </citation>
    <scope>NUCLEOTIDE SEQUENCE</scope>
    <source>
        <strain evidence="3">Prilba</strain>
    </source>
</reference>
<dbReference type="InterPro" id="IPR003140">
    <property type="entry name" value="PLipase/COase/thioEstase"/>
</dbReference>
<evidence type="ECO:0000259" key="2">
    <source>
        <dbReference type="Pfam" id="PF02230"/>
    </source>
</evidence>
<evidence type="ECO:0000256" key="1">
    <source>
        <dbReference type="ARBA" id="ARBA00006499"/>
    </source>
</evidence>
<dbReference type="InterPro" id="IPR050565">
    <property type="entry name" value="LYPA1-2/EST-like"/>
</dbReference>
<comment type="similarity">
    <text evidence="1">Belongs to the AB hydrolase superfamily. AB hydrolase 2 family.</text>
</comment>
<dbReference type="GO" id="GO:0005737">
    <property type="term" value="C:cytoplasm"/>
    <property type="evidence" value="ECO:0007669"/>
    <property type="project" value="TreeGrafter"/>
</dbReference>
<dbReference type="GO" id="GO:0008474">
    <property type="term" value="F:palmitoyl-(protein) hydrolase activity"/>
    <property type="evidence" value="ECO:0007669"/>
    <property type="project" value="TreeGrafter"/>
</dbReference>
<dbReference type="PANTHER" id="PTHR10655:SF67">
    <property type="entry name" value="PHOSPHOLIPASE_CARBOXYLESTERASE SUPERFAMILY (AFU_ORTHOLOGUE AFUA_5G09340)"/>
    <property type="match status" value="1"/>
</dbReference>
<keyword evidence="4" id="KW-1185">Reference proteome</keyword>
<dbReference type="SUPFAM" id="SSF53474">
    <property type="entry name" value="alpha/beta-Hydrolases"/>
    <property type="match status" value="1"/>
</dbReference>
<gene>
    <name evidence="3" type="ORF">DFH94DRAFT_458380</name>
</gene>
<dbReference type="EMBL" id="WHVB01000008">
    <property type="protein sequence ID" value="KAF8480051.1"/>
    <property type="molecule type" value="Genomic_DNA"/>
</dbReference>
<reference evidence="3" key="1">
    <citation type="submission" date="2019-10" db="EMBL/GenBank/DDBJ databases">
        <authorList>
            <consortium name="DOE Joint Genome Institute"/>
            <person name="Kuo A."/>
            <person name="Miyauchi S."/>
            <person name="Kiss E."/>
            <person name="Drula E."/>
            <person name="Kohler A."/>
            <person name="Sanchez-Garcia M."/>
            <person name="Andreopoulos B."/>
            <person name="Barry K.W."/>
            <person name="Bonito G."/>
            <person name="Buee M."/>
            <person name="Carver A."/>
            <person name="Chen C."/>
            <person name="Cichocki N."/>
            <person name="Clum A."/>
            <person name="Culley D."/>
            <person name="Crous P.W."/>
            <person name="Fauchery L."/>
            <person name="Girlanda M."/>
            <person name="Hayes R."/>
            <person name="Keri Z."/>
            <person name="LaButti K."/>
            <person name="Lipzen A."/>
            <person name="Lombard V."/>
            <person name="Magnuson J."/>
            <person name="Maillard F."/>
            <person name="Morin E."/>
            <person name="Murat C."/>
            <person name="Nolan M."/>
            <person name="Ohm R."/>
            <person name="Pangilinan J."/>
            <person name="Pereira M."/>
            <person name="Perotto S."/>
            <person name="Peter M."/>
            <person name="Riley R."/>
            <person name="Sitrit Y."/>
            <person name="Stielow B."/>
            <person name="Szollosi G."/>
            <person name="Zifcakova L."/>
            <person name="Stursova M."/>
            <person name="Spatafora J.W."/>
            <person name="Tedersoo L."/>
            <person name="Vaario L.-M."/>
            <person name="Yamada A."/>
            <person name="Yan M."/>
            <person name="Wang P."/>
            <person name="Xu J."/>
            <person name="Bruns T."/>
            <person name="Baldrian P."/>
            <person name="Vilgalys R."/>
            <person name="Henrissat B."/>
            <person name="Grigoriev I.V."/>
            <person name="Hibbett D."/>
            <person name="Nagy L.G."/>
            <person name="Martin F.M."/>
        </authorList>
    </citation>
    <scope>NUCLEOTIDE SEQUENCE</scope>
    <source>
        <strain evidence="3">Prilba</strain>
    </source>
</reference>
<evidence type="ECO:0000313" key="3">
    <source>
        <dbReference type="EMBL" id="KAF8480051.1"/>
    </source>
</evidence>
<dbReference type="InterPro" id="IPR029058">
    <property type="entry name" value="AB_hydrolase_fold"/>
</dbReference>
<dbReference type="GO" id="GO:0052689">
    <property type="term" value="F:carboxylic ester hydrolase activity"/>
    <property type="evidence" value="ECO:0007669"/>
    <property type="project" value="TreeGrafter"/>
</dbReference>